<keyword evidence="2" id="KW-0732">Signal</keyword>
<feature type="non-terminal residue" evidence="3">
    <location>
        <position position="281"/>
    </location>
</feature>
<keyword evidence="1" id="KW-1133">Transmembrane helix</keyword>
<feature type="transmembrane region" description="Helical" evidence="1">
    <location>
        <begin position="145"/>
        <end position="166"/>
    </location>
</feature>
<evidence type="ECO:0000256" key="2">
    <source>
        <dbReference type="SAM" id="SignalP"/>
    </source>
</evidence>
<keyword evidence="4" id="KW-1185">Reference proteome</keyword>
<proteinExistence type="predicted"/>
<dbReference type="AlphaFoldDB" id="A0A2A9P1N4"/>
<evidence type="ECO:0000256" key="1">
    <source>
        <dbReference type="SAM" id="Phobius"/>
    </source>
</evidence>
<gene>
    <name evidence="3" type="ORF">AMATHDRAFT_52418</name>
</gene>
<feature type="chain" id="PRO_5012270366" evidence="2">
    <location>
        <begin position="18"/>
        <end position="281"/>
    </location>
</feature>
<feature type="signal peptide" evidence="2">
    <location>
        <begin position="1"/>
        <end position="17"/>
    </location>
</feature>
<reference evidence="3 4" key="1">
    <citation type="submission" date="2014-02" db="EMBL/GenBank/DDBJ databases">
        <title>Transposable element dynamics among asymbiotic and ectomycorrhizal Amanita fungi.</title>
        <authorList>
            <consortium name="DOE Joint Genome Institute"/>
            <person name="Hess J."/>
            <person name="Skrede I."/>
            <person name="Wolfe B."/>
            <person name="LaButti K."/>
            <person name="Ohm R.A."/>
            <person name="Grigoriev I.V."/>
            <person name="Pringle A."/>
        </authorList>
    </citation>
    <scope>NUCLEOTIDE SEQUENCE [LARGE SCALE GENOMIC DNA]</scope>
    <source>
        <strain evidence="3 4">SKay4041</strain>
    </source>
</reference>
<keyword evidence="1" id="KW-0472">Membrane</keyword>
<protein>
    <submittedName>
        <fullName evidence="3">Uncharacterized protein</fullName>
    </submittedName>
</protein>
<evidence type="ECO:0000313" key="4">
    <source>
        <dbReference type="Proteomes" id="UP000242287"/>
    </source>
</evidence>
<accession>A0A2A9P1N4</accession>
<organism evidence="3 4">
    <name type="scientific">Amanita thiersii Skay4041</name>
    <dbReference type="NCBI Taxonomy" id="703135"/>
    <lineage>
        <taxon>Eukaryota</taxon>
        <taxon>Fungi</taxon>
        <taxon>Dikarya</taxon>
        <taxon>Basidiomycota</taxon>
        <taxon>Agaricomycotina</taxon>
        <taxon>Agaricomycetes</taxon>
        <taxon>Agaricomycetidae</taxon>
        <taxon>Agaricales</taxon>
        <taxon>Pluteineae</taxon>
        <taxon>Amanitaceae</taxon>
        <taxon>Amanita</taxon>
    </lineage>
</organism>
<keyword evidence="1" id="KW-0812">Transmembrane</keyword>
<sequence length="281" mass="31138">MNILLTFVIYFTSQSLAAPVDISVDASPIKHKSRDRNVFASVGAESFEIQEWDDPTCVSSTFINFHGFEAVGNNYHGGCFFIDNGQIMSLHTDDMDGHPDISIPQQFLLHGNPTWTRAAAKAPLKARSVLYTRTEQALDVKQSKILGGVLGSFCALLLVLLAAVLYRLKRTRIRLPVLPIALNVPSLRCDIPSWMRFPVSAISRSNKISFNSDMFVKVSNSTKVSAERTRPPSIKQFHPPIAKRMPHAPRAALHMQRHKKPPPAPLSFGTETETYIAGQSA</sequence>
<name>A0A2A9P1N4_9AGAR</name>
<dbReference type="EMBL" id="KZ301969">
    <property type="protein sequence ID" value="PFH54686.1"/>
    <property type="molecule type" value="Genomic_DNA"/>
</dbReference>
<dbReference type="Proteomes" id="UP000242287">
    <property type="component" value="Unassembled WGS sequence"/>
</dbReference>
<evidence type="ECO:0000313" key="3">
    <source>
        <dbReference type="EMBL" id="PFH54686.1"/>
    </source>
</evidence>